<reference evidence="11 12" key="1">
    <citation type="submission" date="2021-01" db="EMBL/GenBank/DDBJ databases">
        <title>Sequencing the genomes of 1000 actinobacteria strains.</title>
        <authorList>
            <person name="Klenk H.-P."/>
        </authorList>
    </citation>
    <scope>NUCLEOTIDE SEQUENCE [LARGE SCALE GENOMIC DNA]</scope>
    <source>
        <strain evidence="11 12">DSM 100204</strain>
    </source>
</reference>
<dbReference type="Pfam" id="PF07730">
    <property type="entry name" value="HisKA_3"/>
    <property type="match status" value="1"/>
</dbReference>
<name>A0ABS2M203_9ACTN</name>
<sequence>MHPRLHAVLAEPRVSPAPSRVWRDWAVVAVVAPAVVVEGIMRPDLPWRVGCVVVALALLPTFLWRRTHPLATVAIAFGCTTVAPFVLPGDPCQMFTASFLVLLVYALFRWGSGRDAVIGSFFVVAKVTAAGLVGSIDGGELVAGFAVMFAAATLGAAIRFRAAARLRELDQVKLLERERLARDLHDTVAHHVSAMAIRAQAGIAASASQPGSAVEALHAIEAEASRALAEMRAMVRVLRRDQPADLGPSPQVADIERLAGRFRTGPAVDVDLRGDLGDIPPTVGSALYRLAQESVTNARRHARHATRIEVSVAADDTSVRLRVSDDGEAGASRQTGSPGFGLVGMMERADLLGGTCEAGPNPDRGWTVTAVLPREGVGA</sequence>
<dbReference type="PANTHER" id="PTHR24421">
    <property type="entry name" value="NITRATE/NITRITE SENSOR PROTEIN NARX-RELATED"/>
    <property type="match status" value="1"/>
</dbReference>
<evidence type="ECO:0000313" key="11">
    <source>
        <dbReference type="EMBL" id="MBM7494488.1"/>
    </source>
</evidence>
<dbReference type="Proteomes" id="UP000764837">
    <property type="component" value="Unassembled WGS sequence"/>
</dbReference>
<comment type="catalytic activity">
    <reaction evidence="1">
        <text>ATP + protein L-histidine = ADP + protein N-phospho-L-histidine.</text>
        <dbReference type="EC" id="2.7.13.3"/>
    </reaction>
</comment>
<dbReference type="SMART" id="SM00387">
    <property type="entry name" value="HATPase_c"/>
    <property type="match status" value="1"/>
</dbReference>
<dbReference type="EMBL" id="JAFBBP010000001">
    <property type="protein sequence ID" value="MBM7494488.1"/>
    <property type="molecule type" value="Genomic_DNA"/>
</dbReference>
<feature type="domain" description="Histidine kinase/HSP90-like ATPase" evidence="10">
    <location>
        <begin position="282"/>
        <end position="376"/>
    </location>
</feature>
<keyword evidence="8" id="KW-0902">Two-component regulatory system</keyword>
<dbReference type="InterPro" id="IPR011712">
    <property type="entry name" value="Sig_transdc_His_kin_sub3_dim/P"/>
</dbReference>
<dbReference type="SUPFAM" id="SSF55874">
    <property type="entry name" value="ATPase domain of HSP90 chaperone/DNA topoisomerase II/histidine kinase"/>
    <property type="match status" value="1"/>
</dbReference>
<evidence type="ECO:0000256" key="2">
    <source>
        <dbReference type="ARBA" id="ARBA00012438"/>
    </source>
</evidence>
<dbReference type="InterPro" id="IPR050482">
    <property type="entry name" value="Sensor_HK_TwoCompSys"/>
</dbReference>
<evidence type="ECO:0000259" key="10">
    <source>
        <dbReference type="SMART" id="SM00387"/>
    </source>
</evidence>
<dbReference type="CDD" id="cd16917">
    <property type="entry name" value="HATPase_UhpB-NarQ-NarX-like"/>
    <property type="match status" value="1"/>
</dbReference>
<keyword evidence="9" id="KW-0812">Transmembrane</keyword>
<dbReference type="InterPro" id="IPR003594">
    <property type="entry name" value="HATPase_dom"/>
</dbReference>
<evidence type="ECO:0000256" key="8">
    <source>
        <dbReference type="ARBA" id="ARBA00023012"/>
    </source>
</evidence>
<feature type="transmembrane region" description="Helical" evidence="9">
    <location>
        <begin position="117"/>
        <end position="136"/>
    </location>
</feature>
<feature type="transmembrane region" description="Helical" evidence="9">
    <location>
        <begin position="70"/>
        <end position="87"/>
    </location>
</feature>
<protein>
    <recommendedName>
        <fullName evidence="2">histidine kinase</fullName>
        <ecNumber evidence="2">2.7.13.3</ecNumber>
    </recommendedName>
</protein>
<accession>A0ABS2M203</accession>
<evidence type="ECO:0000313" key="12">
    <source>
        <dbReference type="Proteomes" id="UP000764837"/>
    </source>
</evidence>
<dbReference type="InterPro" id="IPR036890">
    <property type="entry name" value="HATPase_C_sf"/>
</dbReference>
<feature type="transmembrane region" description="Helical" evidence="9">
    <location>
        <begin position="93"/>
        <end position="110"/>
    </location>
</feature>
<keyword evidence="5" id="KW-0547">Nucleotide-binding</keyword>
<dbReference type="Gene3D" id="1.20.5.1930">
    <property type="match status" value="1"/>
</dbReference>
<keyword evidence="9" id="KW-1133">Transmembrane helix</keyword>
<proteinExistence type="predicted"/>
<gene>
    <name evidence="11" type="ORF">JOD64_005710</name>
</gene>
<keyword evidence="4" id="KW-0808">Transferase</keyword>
<feature type="transmembrane region" description="Helical" evidence="9">
    <location>
        <begin position="142"/>
        <end position="160"/>
    </location>
</feature>
<keyword evidence="3" id="KW-0597">Phosphoprotein</keyword>
<comment type="caution">
    <text evidence="11">The sequence shown here is derived from an EMBL/GenBank/DDBJ whole genome shotgun (WGS) entry which is preliminary data.</text>
</comment>
<dbReference type="Gene3D" id="3.30.565.10">
    <property type="entry name" value="Histidine kinase-like ATPase, C-terminal domain"/>
    <property type="match status" value="1"/>
</dbReference>
<evidence type="ECO:0000256" key="5">
    <source>
        <dbReference type="ARBA" id="ARBA00022741"/>
    </source>
</evidence>
<dbReference type="Pfam" id="PF02518">
    <property type="entry name" value="HATPase_c"/>
    <property type="match status" value="1"/>
</dbReference>
<dbReference type="RefSeq" id="WP_204945054.1">
    <property type="nucleotide sequence ID" value="NZ_JAFBBP010000001.1"/>
</dbReference>
<evidence type="ECO:0000256" key="4">
    <source>
        <dbReference type="ARBA" id="ARBA00022679"/>
    </source>
</evidence>
<dbReference type="GO" id="GO:0016301">
    <property type="term" value="F:kinase activity"/>
    <property type="evidence" value="ECO:0007669"/>
    <property type="project" value="UniProtKB-KW"/>
</dbReference>
<evidence type="ECO:0000256" key="3">
    <source>
        <dbReference type="ARBA" id="ARBA00022553"/>
    </source>
</evidence>
<evidence type="ECO:0000256" key="6">
    <source>
        <dbReference type="ARBA" id="ARBA00022777"/>
    </source>
</evidence>
<keyword evidence="12" id="KW-1185">Reference proteome</keyword>
<evidence type="ECO:0000256" key="7">
    <source>
        <dbReference type="ARBA" id="ARBA00022840"/>
    </source>
</evidence>
<organism evidence="11 12">
    <name type="scientific">Micromonospora luteifusca</name>
    <dbReference type="NCBI Taxonomy" id="709860"/>
    <lineage>
        <taxon>Bacteria</taxon>
        <taxon>Bacillati</taxon>
        <taxon>Actinomycetota</taxon>
        <taxon>Actinomycetes</taxon>
        <taxon>Micromonosporales</taxon>
        <taxon>Micromonosporaceae</taxon>
        <taxon>Micromonospora</taxon>
    </lineage>
</organism>
<evidence type="ECO:0000256" key="9">
    <source>
        <dbReference type="SAM" id="Phobius"/>
    </source>
</evidence>
<evidence type="ECO:0000256" key="1">
    <source>
        <dbReference type="ARBA" id="ARBA00000085"/>
    </source>
</evidence>
<dbReference type="PANTHER" id="PTHR24421:SF10">
    <property type="entry name" value="NITRATE_NITRITE SENSOR PROTEIN NARQ"/>
    <property type="match status" value="1"/>
</dbReference>
<feature type="transmembrane region" description="Helical" evidence="9">
    <location>
        <begin position="47"/>
        <end position="63"/>
    </location>
</feature>
<dbReference type="EC" id="2.7.13.3" evidence="2"/>
<keyword evidence="9" id="KW-0472">Membrane</keyword>
<keyword evidence="6 11" id="KW-0418">Kinase</keyword>
<keyword evidence="7" id="KW-0067">ATP-binding</keyword>